<dbReference type="InterPro" id="IPR023346">
    <property type="entry name" value="Lysozyme-like_dom_sf"/>
</dbReference>
<dbReference type="RefSeq" id="WP_068835573.1">
    <property type="nucleotide sequence ID" value="NZ_JBHSMX010000021.1"/>
</dbReference>
<name>A0ABW0QB34_9BURK</name>
<dbReference type="PANTHER" id="PTHR37423">
    <property type="entry name" value="SOLUBLE LYTIC MUREIN TRANSGLYCOSYLASE-RELATED"/>
    <property type="match status" value="1"/>
</dbReference>
<dbReference type="PROSITE" id="PS00922">
    <property type="entry name" value="TRANSGLYCOSYLASE"/>
    <property type="match status" value="1"/>
</dbReference>
<protein>
    <submittedName>
        <fullName evidence="3">Lytic transglycosylase domain-containing protein</fullName>
    </submittedName>
</protein>
<reference evidence="4" key="1">
    <citation type="journal article" date="2019" name="Int. J. Syst. Evol. Microbiol.">
        <title>The Global Catalogue of Microorganisms (GCM) 10K type strain sequencing project: providing services to taxonomists for standard genome sequencing and annotation.</title>
        <authorList>
            <consortium name="The Broad Institute Genomics Platform"/>
            <consortium name="The Broad Institute Genome Sequencing Center for Infectious Disease"/>
            <person name="Wu L."/>
            <person name="Ma J."/>
        </authorList>
    </citation>
    <scope>NUCLEOTIDE SEQUENCE [LARGE SCALE GENOMIC DNA]</scope>
    <source>
        <strain evidence="4">CGMCC 4.7277</strain>
    </source>
</reference>
<dbReference type="SUPFAM" id="SSF53955">
    <property type="entry name" value="Lysozyme-like"/>
    <property type="match status" value="1"/>
</dbReference>
<evidence type="ECO:0000313" key="4">
    <source>
        <dbReference type="Proteomes" id="UP001596084"/>
    </source>
</evidence>
<evidence type="ECO:0000313" key="3">
    <source>
        <dbReference type="EMBL" id="MFC5521983.1"/>
    </source>
</evidence>
<organism evidence="3 4">
    <name type="scientific">Polaromonas jejuensis</name>
    <dbReference type="NCBI Taxonomy" id="457502"/>
    <lineage>
        <taxon>Bacteria</taxon>
        <taxon>Pseudomonadati</taxon>
        <taxon>Pseudomonadota</taxon>
        <taxon>Betaproteobacteria</taxon>
        <taxon>Burkholderiales</taxon>
        <taxon>Comamonadaceae</taxon>
        <taxon>Polaromonas</taxon>
    </lineage>
</organism>
<evidence type="ECO:0000259" key="2">
    <source>
        <dbReference type="Pfam" id="PF01464"/>
    </source>
</evidence>
<proteinExistence type="inferred from homology"/>
<dbReference type="Pfam" id="PF01464">
    <property type="entry name" value="SLT"/>
    <property type="match status" value="1"/>
</dbReference>
<dbReference type="EMBL" id="JBHSMX010000021">
    <property type="protein sequence ID" value="MFC5521983.1"/>
    <property type="molecule type" value="Genomic_DNA"/>
</dbReference>
<sequence length="198" mass="20844">MAGLLGAAQYADAQIFGGISDSGAVVLSNTASDEARTVVVAASPSHAGSGTSIKAAKHALASQDIAPPEAFQPFILEASAASGLPAELIHAVIKVESNYNPRALSSKGARGLMQLMPATAKRFGSTNSFDPRDNILTGCRYLRWLMDYFNQNIELAVAAYNAGENAVVKAGHKIPAFPETQKYVPKVLQHYRQASGIA</sequence>
<dbReference type="PANTHER" id="PTHR37423:SF2">
    <property type="entry name" value="MEMBRANE-BOUND LYTIC MUREIN TRANSGLYCOSYLASE C"/>
    <property type="match status" value="1"/>
</dbReference>
<dbReference type="CDD" id="cd00254">
    <property type="entry name" value="LT-like"/>
    <property type="match status" value="1"/>
</dbReference>
<keyword evidence="4" id="KW-1185">Reference proteome</keyword>
<dbReference type="InterPro" id="IPR008258">
    <property type="entry name" value="Transglycosylase_SLT_dom_1"/>
</dbReference>
<accession>A0ABW0QB34</accession>
<feature type="domain" description="Transglycosylase SLT" evidence="2">
    <location>
        <begin position="75"/>
        <end position="172"/>
    </location>
</feature>
<evidence type="ECO:0000256" key="1">
    <source>
        <dbReference type="ARBA" id="ARBA00007734"/>
    </source>
</evidence>
<dbReference type="Proteomes" id="UP001596084">
    <property type="component" value="Unassembled WGS sequence"/>
</dbReference>
<dbReference type="Gene3D" id="1.10.530.10">
    <property type="match status" value="1"/>
</dbReference>
<comment type="caution">
    <text evidence="3">The sequence shown here is derived from an EMBL/GenBank/DDBJ whole genome shotgun (WGS) entry which is preliminary data.</text>
</comment>
<dbReference type="InterPro" id="IPR000189">
    <property type="entry name" value="Transglyc_AS"/>
</dbReference>
<gene>
    <name evidence="3" type="ORF">ACFPP7_13835</name>
</gene>
<comment type="similarity">
    <text evidence="1">Belongs to the transglycosylase Slt family.</text>
</comment>